<protein>
    <recommendedName>
        <fullName evidence="6">Integration host factor subunit alpha</fullName>
    </recommendedName>
</protein>
<name>A0A4V2NG97_9BURK</name>
<dbReference type="PANTHER" id="PTHR33175">
    <property type="entry name" value="DNA-BINDING PROTEIN HU"/>
    <property type="match status" value="1"/>
</dbReference>
<dbReference type="InterPro" id="IPR010992">
    <property type="entry name" value="IHF-like_DNA-bd_dom_sf"/>
</dbReference>
<dbReference type="InterPro" id="IPR000119">
    <property type="entry name" value="Hist_DNA-bd"/>
</dbReference>
<dbReference type="GO" id="GO:0030527">
    <property type="term" value="F:structural constituent of chromatin"/>
    <property type="evidence" value="ECO:0007669"/>
    <property type="project" value="InterPro"/>
</dbReference>
<dbReference type="InterPro" id="IPR020816">
    <property type="entry name" value="Histone-like_DNA-bd_CS"/>
</dbReference>
<evidence type="ECO:0000313" key="4">
    <source>
        <dbReference type="EMBL" id="TCG04098.1"/>
    </source>
</evidence>
<organism evidence="4 5">
    <name type="scientific">Paraburkholderia steynii</name>
    <dbReference type="NCBI Taxonomy" id="1245441"/>
    <lineage>
        <taxon>Bacteria</taxon>
        <taxon>Pseudomonadati</taxon>
        <taxon>Pseudomonadota</taxon>
        <taxon>Betaproteobacteria</taxon>
        <taxon>Burkholderiales</taxon>
        <taxon>Burkholderiaceae</taxon>
        <taxon>Paraburkholderia</taxon>
    </lineage>
</organism>
<sequence>MLNVCRFMCCDCAGLRKQEAKEMVEAFLEVIPGTPENSENVKLSGFGNFQLQDKSQRPARNPKTGETAT</sequence>
<dbReference type="Gene3D" id="4.10.520.10">
    <property type="entry name" value="IHF-like DNA-binding proteins"/>
    <property type="match status" value="1"/>
</dbReference>
<dbReference type="PANTHER" id="PTHR33175:SF2">
    <property type="entry name" value="INTEGRATION HOST FACTOR SUBUNIT ALPHA"/>
    <property type="match status" value="1"/>
</dbReference>
<dbReference type="Proteomes" id="UP000294200">
    <property type="component" value="Unassembled WGS sequence"/>
</dbReference>
<dbReference type="SUPFAM" id="SSF47729">
    <property type="entry name" value="IHF-like DNA-binding proteins"/>
    <property type="match status" value="1"/>
</dbReference>
<evidence type="ECO:0008006" key="6">
    <source>
        <dbReference type="Google" id="ProtNLM"/>
    </source>
</evidence>
<evidence type="ECO:0000256" key="2">
    <source>
        <dbReference type="ARBA" id="ARBA00023125"/>
    </source>
</evidence>
<feature type="region of interest" description="Disordered" evidence="3">
    <location>
        <begin position="47"/>
        <end position="69"/>
    </location>
</feature>
<dbReference type="GO" id="GO:0003677">
    <property type="term" value="F:DNA binding"/>
    <property type="evidence" value="ECO:0007669"/>
    <property type="project" value="UniProtKB-KW"/>
</dbReference>
<proteinExistence type="inferred from homology"/>
<evidence type="ECO:0000256" key="1">
    <source>
        <dbReference type="ARBA" id="ARBA00010529"/>
    </source>
</evidence>
<dbReference type="AlphaFoldDB" id="A0A4V2NG97"/>
<comment type="caution">
    <text evidence="4">The sequence shown here is derived from an EMBL/GenBank/DDBJ whole genome shotgun (WGS) entry which is preliminary data.</text>
</comment>
<dbReference type="PRINTS" id="PR01727">
    <property type="entry name" value="DNABINDINGHU"/>
</dbReference>
<gene>
    <name evidence="4" type="ORF">BZM27_43405</name>
</gene>
<evidence type="ECO:0000313" key="5">
    <source>
        <dbReference type="Proteomes" id="UP000294200"/>
    </source>
</evidence>
<evidence type="ECO:0000256" key="3">
    <source>
        <dbReference type="SAM" id="MobiDB-lite"/>
    </source>
</evidence>
<comment type="similarity">
    <text evidence="1">Belongs to the bacterial histone-like protein family.</text>
</comment>
<keyword evidence="5" id="KW-1185">Reference proteome</keyword>
<dbReference type="PROSITE" id="PS00045">
    <property type="entry name" value="HISTONE_LIKE"/>
    <property type="match status" value="1"/>
</dbReference>
<keyword evidence="2" id="KW-0238">DNA-binding</keyword>
<dbReference type="GO" id="GO:0005829">
    <property type="term" value="C:cytosol"/>
    <property type="evidence" value="ECO:0007669"/>
    <property type="project" value="TreeGrafter"/>
</dbReference>
<accession>A0A4V2NG97</accession>
<dbReference type="EMBL" id="MWML01000291">
    <property type="protein sequence ID" value="TCG04098.1"/>
    <property type="molecule type" value="Genomic_DNA"/>
</dbReference>
<dbReference type="Pfam" id="PF00216">
    <property type="entry name" value="Bac_DNA_binding"/>
    <property type="match status" value="1"/>
</dbReference>
<feature type="non-terminal residue" evidence="4">
    <location>
        <position position="69"/>
    </location>
</feature>
<reference evidence="4 5" key="1">
    <citation type="submission" date="2017-02" db="EMBL/GenBank/DDBJ databases">
        <title>Paraburkholderia sophoroidis sp. nov. and Paraburkholderia steynii sp. nov. rhizobial symbionts of the fynbos legume Hypocalyptus sophoroides.</title>
        <authorList>
            <person name="Steenkamp E.T."/>
            <person name="Beukes C.W."/>
            <person name="Van Zyl E."/>
            <person name="Avontuur J."/>
            <person name="Chan W.Y."/>
            <person name="Hassen A."/>
            <person name="Palmer M."/>
            <person name="Mthombeni L."/>
            <person name="Phalane F."/>
            <person name="Sereme K."/>
            <person name="Venter S.N."/>
        </authorList>
    </citation>
    <scope>NUCLEOTIDE SEQUENCE [LARGE SCALE GENOMIC DNA]</scope>
    <source>
        <strain evidence="4 5">HC1.1ba</strain>
    </source>
</reference>